<keyword evidence="2" id="KW-1185">Reference proteome</keyword>
<organism evidence="1 2">
    <name type="scientific">Prosthecobacter algae</name>
    <dbReference type="NCBI Taxonomy" id="1144682"/>
    <lineage>
        <taxon>Bacteria</taxon>
        <taxon>Pseudomonadati</taxon>
        <taxon>Verrucomicrobiota</taxon>
        <taxon>Verrucomicrobiia</taxon>
        <taxon>Verrucomicrobiales</taxon>
        <taxon>Verrucomicrobiaceae</taxon>
        <taxon>Prosthecobacter</taxon>
    </lineage>
</organism>
<sequence length="204" mass="22575">MSAKASSVPPQSVDKAEPVTYEAGMKSHAKTLQAYVLFLCFSIGALAAEEPWETVVIQGIRAMNQGDGQTFVQVTHSEFKMTMRNILLQKMQGVMGSPQNQEVLDAFGLASETELEKLAPDEMVTRMIRWMHFNSPVRLRAAMKEAQFKVVSSAPEGHLQQVKVEMECVLDGVLRKAPMVLLARQDGTAWKYYGDVASLRGPAK</sequence>
<dbReference type="Proteomes" id="UP001499852">
    <property type="component" value="Unassembled WGS sequence"/>
</dbReference>
<comment type="caution">
    <text evidence="1">The sequence shown here is derived from an EMBL/GenBank/DDBJ whole genome shotgun (WGS) entry which is preliminary data.</text>
</comment>
<evidence type="ECO:0000313" key="1">
    <source>
        <dbReference type="EMBL" id="GAA5144637.1"/>
    </source>
</evidence>
<gene>
    <name evidence="1" type="ORF">GCM10023213_35160</name>
</gene>
<name>A0ABP9PD21_9BACT</name>
<reference evidence="2" key="1">
    <citation type="journal article" date="2019" name="Int. J. Syst. Evol. Microbiol.">
        <title>The Global Catalogue of Microorganisms (GCM) 10K type strain sequencing project: providing services to taxonomists for standard genome sequencing and annotation.</title>
        <authorList>
            <consortium name="The Broad Institute Genomics Platform"/>
            <consortium name="The Broad Institute Genome Sequencing Center for Infectious Disease"/>
            <person name="Wu L."/>
            <person name="Ma J."/>
        </authorList>
    </citation>
    <scope>NUCLEOTIDE SEQUENCE [LARGE SCALE GENOMIC DNA]</scope>
    <source>
        <strain evidence="2">JCM 18053</strain>
    </source>
</reference>
<proteinExistence type="predicted"/>
<evidence type="ECO:0000313" key="2">
    <source>
        <dbReference type="Proteomes" id="UP001499852"/>
    </source>
</evidence>
<protein>
    <submittedName>
        <fullName evidence="1">Uncharacterized protein</fullName>
    </submittedName>
</protein>
<dbReference type="RefSeq" id="WP_345737699.1">
    <property type="nucleotide sequence ID" value="NZ_BAABIA010000007.1"/>
</dbReference>
<dbReference type="EMBL" id="BAABIA010000007">
    <property type="protein sequence ID" value="GAA5144637.1"/>
    <property type="molecule type" value="Genomic_DNA"/>
</dbReference>
<accession>A0ABP9PD21</accession>